<dbReference type="Gene3D" id="1.20.1250.20">
    <property type="entry name" value="MFS general substrate transporter like domains"/>
    <property type="match status" value="1"/>
</dbReference>
<evidence type="ECO:0000256" key="1">
    <source>
        <dbReference type="ARBA" id="ARBA00004141"/>
    </source>
</evidence>
<feature type="transmembrane region" description="Helical" evidence="7">
    <location>
        <begin position="337"/>
        <end position="355"/>
    </location>
</feature>
<sequence length="532" mass="58895">MAGAHNKNAQTGSADPMIQKIAQEDPIPWYKKPNLRYLYILLFPTCMAMELTSGFDGQMVNALQIVPAWVDYFADGPDGKLSGTMRGLIASVYWIGGALAFPFIGIINDRFGRRWSIFVCSAIMIAGAILQGFSVNVGMYIVSRIILGFGFAPASVSAAALLGELGYPKERPFLTTFMAISLYPGMILAAGICFGTNNIPGNNSWRIPSWLQAVPSLIQLVLCLFIPESPRWLIAHDRHDEAYAILATYHAEGDTESDFVKAEFAHMRTTIELEMSFSKRSYLDLLRTSGMRRRTLVAVGVGFFKQCSGNTLVSYFLSQILDMIGITNSTTKQTINLSLSCFSLVCAVPIVMYCVDMSRVKTAYISSTGMLLVFVAWTIAMQQSLEATDRGNVNNAANMAVMVFIFLYKPMYQIFYNAMVFTYMVEIWPYAERSRGLAVHKVVTVLAAAASTFINPIGLDNIGWYFFLVYIFILAGEIVFVYFFFPETHGRTLEELAFLFEDKSLAEAANDAAAAAVKGNVDHVEESGRAKV</sequence>
<dbReference type="SUPFAM" id="SSF103473">
    <property type="entry name" value="MFS general substrate transporter"/>
    <property type="match status" value="1"/>
</dbReference>
<dbReference type="GO" id="GO:0016020">
    <property type="term" value="C:membrane"/>
    <property type="evidence" value="ECO:0007669"/>
    <property type="project" value="UniProtKB-SubCell"/>
</dbReference>
<evidence type="ECO:0000256" key="6">
    <source>
        <dbReference type="ARBA" id="ARBA00023136"/>
    </source>
</evidence>
<feature type="transmembrane region" description="Helical" evidence="7">
    <location>
        <begin position="362"/>
        <end position="380"/>
    </location>
</feature>
<feature type="transmembrane region" description="Helical" evidence="7">
    <location>
        <begin position="141"/>
        <end position="162"/>
    </location>
</feature>
<dbReference type="Pfam" id="PF00083">
    <property type="entry name" value="Sugar_tr"/>
    <property type="match status" value="1"/>
</dbReference>
<dbReference type="InterPro" id="IPR050360">
    <property type="entry name" value="MFS_Sugar_Transporters"/>
</dbReference>
<keyword evidence="6 7" id="KW-0472">Membrane</keyword>
<keyword evidence="5 7" id="KW-1133">Transmembrane helix</keyword>
<dbReference type="InterPro" id="IPR005828">
    <property type="entry name" value="MFS_sugar_transport-like"/>
</dbReference>
<comment type="subcellular location">
    <subcellularLocation>
        <location evidence="1">Membrane</location>
        <topology evidence="1">Multi-pass membrane protein</topology>
    </subcellularLocation>
</comment>
<name>A0A8K0TQV5_9PEZI</name>
<dbReference type="EMBL" id="JAGPXD010000001">
    <property type="protein sequence ID" value="KAH7376839.1"/>
    <property type="molecule type" value="Genomic_DNA"/>
</dbReference>
<dbReference type="GO" id="GO:0005351">
    <property type="term" value="F:carbohydrate:proton symporter activity"/>
    <property type="evidence" value="ECO:0007669"/>
    <property type="project" value="TreeGrafter"/>
</dbReference>
<organism evidence="9 10">
    <name type="scientific">Plectosphaerella cucumerina</name>
    <dbReference type="NCBI Taxonomy" id="40658"/>
    <lineage>
        <taxon>Eukaryota</taxon>
        <taxon>Fungi</taxon>
        <taxon>Dikarya</taxon>
        <taxon>Ascomycota</taxon>
        <taxon>Pezizomycotina</taxon>
        <taxon>Sordariomycetes</taxon>
        <taxon>Hypocreomycetidae</taxon>
        <taxon>Glomerellales</taxon>
        <taxon>Plectosphaerellaceae</taxon>
        <taxon>Plectosphaerella</taxon>
    </lineage>
</organism>
<evidence type="ECO:0000313" key="9">
    <source>
        <dbReference type="EMBL" id="KAH7376839.1"/>
    </source>
</evidence>
<dbReference type="PANTHER" id="PTHR48022:SF29">
    <property type="entry name" value="SUGAR TRANSPORTER, PUTATIVE (AFU_ORTHOLOGUE AFUA_6G14500)-RELATED"/>
    <property type="match status" value="1"/>
</dbReference>
<evidence type="ECO:0000256" key="7">
    <source>
        <dbReference type="SAM" id="Phobius"/>
    </source>
</evidence>
<evidence type="ECO:0000256" key="2">
    <source>
        <dbReference type="ARBA" id="ARBA00010992"/>
    </source>
</evidence>
<accession>A0A8K0TQV5</accession>
<dbReference type="Proteomes" id="UP000813385">
    <property type="component" value="Unassembled WGS sequence"/>
</dbReference>
<feature type="transmembrane region" description="Helical" evidence="7">
    <location>
        <begin position="115"/>
        <end position="135"/>
    </location>
</feature>
<dbReference type="AlphaFoldDB" id="A0A8K0TQV5"/>
<feature type="domain" description="Major facilitator superfamily (MFS) profile" evidence="8">
    <location>
        <begin position="42"/>
        <end position="489"/>
    </location>
</feature>
<evidence type="ECO:0000313" key="10">
    <source>
        <dbReference type="Proteomes" id="UP000813385"/>
    </source>
</evidence>
<dbReference type="FunFam" id="1.20.1250.20:FF:000134">
    <property type="entry name" value="MFS sugar transporter protein"/>
    <property type="match status" value="1"/>
</dbReference>
<dbReference type="InterPro" id="IPR036259">
    <property type="entry name" value="MFS_trans_sf"/>
</dbReference>
<protein>
    <submittedName>
        <fullName evidence="9">General substrate transporter</fullName>
    </submittedName>
</protein>
<dbReference type="PANTHER" id="PTHR48022">
    <property type="entry name" value="PLASTIDIC GLUCOSE TRANSPORTER 4"/>
    <property type="match status" value="1"/>
</dbReference>
<evidence type="ECO:0000256" key="3">
    <source>
        <dbReference type="ARBA" id="ARBA00022448"/>
    </source>
</evidence>
<feature type="transmembrane region" description="Helical" evidence="7">
    <location>
        <begin position="464"/>
        <end position="485"/>
    </location>
</feature>
<dbReference type="PROSITE" id="PS50850">
    <property type="entry name" value="MFS"/>
    <property type="match status" value="1"/>
</dbReference>
<feature type="transmembrane region" description="Helical" evidence="7">
    <location>
        <begin position="437"/>
        <end position="458"/>
    </location>
</feature>
<proteinExistence type="inferred from homology"/>
<feature type="transmembrane region" description="Helical" evidence="7">
    <location>
        <begin position="174"/>
        <end position="197"/>
    </location>
</feature>
<dbReference type="InterPro" id="IPR020846">
    <property type="entry name" value="MFS_dom"/>
</dbReference>
<feature type="transmembrane region" description="Helical" evidence="7">
    <location>
        <begin position="400"/>
        <end position="425"/>
    </location>
</feature>
<keyword evidence="4 7" id="KW-0812">Transmembrane</keyword>
<evidence type="ECO:0000256" key="5">
    <source>
        <dbReference type="ARBA" id="ARBA00022989"/>
    </source>
</evidence>
<evidence type="ECO:0000259" key="8">
    <source>
        <dbReference type="PROSITE" id="PS50850"/>
    </source>
</evidence>
<feature type="transmembrane region" description="Helical" evidence="7">
    <location>
        <begin position="88"/>
        <end position="108"/>
    </location>
</feature>
<evidence type="ECO:0000256" key="4">
    <source>
        <dbReference type="ARBA" id="ARBA00022692"/>
    </source>
</evidence>
<gene>
    <name evidence="9" type="ORF">B0T11DRAFT_315048</name>
</gene>
<dbReference type="OrthoDB" id="6133115at2759"/>
<feature type="transmembrane region" description="Helical" evidence="7">
    <location>
        <begin position="296"/>
        <end position="317"/>
    </location>
</feature>
<keyword evidence="3" id="KW-0813">Transport</keyword>
<comment type="similarity">
    <text evidence="2">Belongs to the major facilitator superfamily. Sugar transporter (TC 2.A.1.1) family.</text>
</comment>
<keyword evidence="10" id="KW-1185">Reference proteome</keyword>
<reference evidence="9" key="1">
    <citation type="journal article" date="2021" name="Nat. Commun.">
        <title>Genetic determinants of endophytism in the Arabidopsis root mycobiome.</title>
        <authorList>
            <person name="Mesny F."/>
            <person name="Miyauchi S."/>
            <person name="Thiergart T."/>
            <person name="Pickel B."/>
            <person name="Atanasova L."/>
            <person name="Karlsson M."/>
            <person name="Huettel B."/>
            <person name="Barry K.W."/>
            <person name="Haridas S."/>
            <person name="Chen C."/>
            <person name="Bauer D."/>
            <person name="Andreopoulos W."/>
            <person name="Pangilinan J."/>
            <person name="LaButti K."/>
            <person name="Riley R."/>
            <person name="Lipzen A."/>
            <person name="Clum A."/>
            <person name="Drula E."/>
            <person name="Henrissat B."/>
            <person name="Kohler A."/>
            <person name="Grigoriev I.V."/>
            <person name="Martin F.M."/>
            <person name="Hacquard S."/>
        </authorList>
    </citation>
    <scope>NUCLEOTIDE SEQUENCE</scope>
    <source>
        <strain evidence="9">MPI-CAGE-AT-0016</strain>
    </source>
</reference>
<comment type="caution">
    <text evidence="9">The sequence shown here is derived from an EMBL/GenBank/DDBJ whole genome shotgun (WGS) entry which is preliminary data.</text>
</comment>